<evidence type="ECO:0000256" key="8">
    <source>
        <dbReference type="ARBA" id="ARBA00023136"/>
    </source>
</evidence>
<keyword evidence="3" id="KW-1003">Cell membrane</keyword>
<dbReference type="EMBL" id="CP007554">
    <property type="protein sequence ID" value="AHZ24686.1"/>
    <property type="molecule type" value="Genomic_DNA"/>
</dbReference>
<dbReference type="RefSeq" id="WP_004061040.1">
    <property type="nucleotide sequence ID" value="NC_017944.1"/>
</dbReference>
<dbReference type="GO" id="GO:0005524">
    <property type="term" value="F:ATP binding"/>
    <property type="evidence" value="ECO:0007669"/>
    <property type="project" value="UniProtKB-KW"/>
</dbReference>
<evidence type="ECO:0000259" key="15">
    <source>
        <dbReference type="PROSITE" id="PS50893"/>
    </source>
</evidence>
<comment type="subcellular location">
    <subcellularLocation>
        <location evidence="1">Cell membrane</location>
        <topology evidence="1">Peripheral membrane protein</topology>
    </subcellularLocation>
</comment>
<dbReference type="PROSITE" id="PS50893">
    <property type="entry name" value="ABC_TRANSPORTER_2"/>
    <property type="match status" value="1"/>
</dbReference>
<evidence type="ECO:0000256" key="4">
    <source>
        <dbReference type="ARBA" id="ARBA00022505"/>
    </source>
</evidence>
<dbReference type="Proteomes" id="UP000011603">
    <property type="component" value="Unassembled WGS sequence"/>
</dbReference>
<dbReference type="InterPro" id="IPR027417">
    <property type="entry name" value="P-loop_NTPase"/>
</dbReference>
<dbReference type="SMART" id="SM00382">
    <property type="entry name" value="AAA"/>
    <property type="match status" value="1"/>
</dbReference>
<evidence type="ECO:0000256" key="14">
    <source>
        <dbReference type="ARBA" id="ARBA00057369"/>
    </source>
</evidence>
<evidence type="ECO:0000256" key="10">
    <source>
        <dbReference type="ARBA" id="ARBA00038781"/>
    </source>
</evidence>
<dbReference type="FunFam" id="3.40.50.300:FF:000425">
    <property type="entry name" value="Probable ABC transporter, ATP-binding subunit"/>
    <property type="match status" value="1"/>
</dbReference>
<keyword evidence="7" id="KW-1278">Translocase</keyword>
<reference evidence="19 23" key="6">
    <citation type="submission" date="2019-04" db="EMBL/GenBank/DDBJ databases">
        <title>Methylomes of two halophilic Archaea, Haloarcula marismortui and Haloferax mediterranei.</title>
        <authorList>
            <person name="DasSarma S."/>
            <person name="DasSarma P."/>
            <person name="DasSarma S."/>
            <person name="Fomenkov A."/>
            <person name="Vincze T."/>
            <person name="Anton B.P."/>
            <person name="Roberts R.J."/>
        </authorList>
    </citation>
    <scope>NUCLEOTIDE SEQUENCE [LARGE SCALE GENOMIC DNA]</scope>
    <source>
        <strain evidence="19">ATCC 33500</strain>
        <strain evidence="23">ATCC 33500 / DSM 1411 / JCM 8866 / NBRC 14739 / NCIMB 2177 / R-4</strain>
        <plasmid evidence="19 23">pHME505</plasmid>
    </source>
</reference>
<evidence type="ECO:0000256" key="2">
    <source>
        <dbReference type="ARBA" id="ARBA00022448"/>
    </source>
</evidence>
<gene>
    <name evidence="16" type="primary">cysA</name>
    <name evidence="16" type="ordered locus">HFX_6077</name>
    <name evidence="17" type="ORF">BM92_17535</name>
    <name evidence="18" type="ORF">C439_19108</name>
    <name evidence="19" type="ORF">E6P09_15165</name>
</gene>
<keyword evidence="5" id="KW-0547">Nucleotide-binding</keyword>
<evidence type="ECO:0000256" key="1">
    <source>
        <dbReference type="ARBA" id="ARBA00004202"/>
    </source>
</evidence>
<dbReference type="Pfam" id="PF08402">
    <property type="entry name" value="TOBE_2"/>
    <property type="match status" value="1"/>
</dbReference>
<proteinExistence type="inferred from homology"/>
<sequence length="343" mass="37486">MARITLDGVTKRFDESVAVDGLDLEIADGETLGVVGPSGCGKTTTLRMIAGFETPTSGSVRFDGEDVTHRSPETRNVGLVFQSYALFDNMSVLENVTFGPKMHGVDREERRTRARELLAMLDIDDLAMRNPRTLSGGQQQRVGIARALAIEPKILLLDEPMTGLDAKLKRELRRELADLLSELGVTALYVTHDQDEAMEMTDRIAVLNDGHLEQVGSPEALYERPANRFVAEFVGASNLLSARPTTDGLDLGYATVDSPLETTAHDTVTVVARPDDITLCDDGIVTAEIEDVTYLGERAESIATLPDGTSVTVRFDPRAEHVVPGDETGLSFDTERLHVVERY</sequence>
<dbReference type="PANTHER" id="PTHR43875">
    <property type="entry name" value="MALTODEXTRIN IMPORT ATP-BINDING PROTEIN MSMX"/>
    <property type="match status" value="1"/>
</dbReference>
<dbReference type="PANTHER" id="PTHR43875:SF15">
    <property type="entry name" value="TREHALOSE IMPORT ATP-BINDING PROTEIN SUGC"/>
    <property type="match status" value="1"/>
</dbReference>
<comment type="function">
    <text evidence="14">Part of the ABC transporter complex WtpABC involved in molybdate/tungstate import. Responsible for energy coupling to the transport system.</text>
</comment>
<dbReference type="InterPro" id="IPR047641">
    <property type="entry name" value="ABC_transpr_MalK/UgpC-like"/>
</dbReference>
<reference evidence="16" key="1">
    <citation type="journal article" date="2012" name="Appl. Environ. Microbiol.">
        <title>Identification of the haloarchaeal phasin (PhaP) that functions in polyhydroxyalkanoate accumulation and granule formation in Haloferax mediterranei.</title>
        <authorList>
            <person name="Cai S."/>
            <person name="Cai L."/>
            <person name="Liu H."/>
            <person name="Liu X."/>
            <person name="Han J."/>
            <person name="Zhou J."/>
            <person name="Xiang H."/>
        </authorList>
    </citation>
    <scope>NUCLEOTIDE SEQUENCE</scope>
    <source>
        <strain evidence="16">CGMCC 1.2087</strain>
    </source>
</reference>
<accession>I3RAE4</accession>
<dbReference type="InterPro" id="IPR003439">
    <property type="entry name" value="ABC_transporter-like_ATP-bd"/>
</dbReference>
<dbReference type="HOGENOM" id="CLU_000604_1_1_2"/>
<dbReference type="SUPFAM" id="SSF52540">
    <property type="entry name" value="P-loop containing nucleoside triphosphate hydrolases"/>
    <property type="match status" value="1"/>
</dbReference>
<dbReference type="AlphaFoldDB" id="I3RAE4"/>
<keyword evidence="4" id="KW-0500">Molybdenum</keyword>
<evidence type="ECO:0000313" key="19">
    <source>
        <dbReference type="EMBL" id="QCQ76685.1"/>
    </source>
</evidence>
<keyword evidence="6 17" id="KW-0067">ATP-binding</keyword>
<dbReference type="InterPro" id="IPR008995">
    <property type="entry name" value="Mo/tungstate-bd_C_term_dom"/>
</dbReference>
<evidence type="ECO:0000313" key="18">
    <source>
        <dbReference type="EMBL" id="ELZ97462.1"/>
    </source>
</evidence>
<keyword evidence="21" id="KW-1185">Reference proteome</keyword>
<evidence type="ECO:0000256" key="12">
    <source>
        <dbReference type="ARBA" id="ARBA00041133"/>
    </source>
</evidence>
<reference evidence="18 21" key="3">
    <citation type="journal article" date="2014" name="PLoS Genet.">
        <title>Phylogenetically driven sequencing of extremely halophilic archaea reveals strategies for static and dynamic osmo-response.</title>
        <authorList>
            <person name="Becker E.A."/>
            <person name="Seitzer P.M."/>
            <person name="Tritt A."/>
            <person name="Larsen D."/>
            <person name="Krusor M."/>
            <person name="Yao A.I."/>
            <person name="Wu D."/>
            <person name="Madern D."/>
            <person name="Eisen J.A."/>
            <person name="Darling A.E."/>
            <person name="Facciotti M.T."/>
        </authorList>
    </citation>
    <scope>NUCLEOTIDE SEQUENCE [LARGE SCALE GENOMIC DNA]</scope>
    <source>
        <strain evidence="18">ATCC 33500</strain>
        <strain evidence="21">ATCC 33500 / DSM 1411 / JCM 8866 / NBRC 14739 / NCIMB 2177 / R-4</strain>
    </source>
</reference>
<comment type="subunit">
    <text evidence="10">The complex is composed of two ATP-binding proteins (WtpC), two transmembrane proteins (WtpB) and a solute-binding protein (WtpA).</text>
</comment>
<keyword evidence="16" id="KW-0614">Plasmid</keyword>
<organism evidence="16 20">
    <name type="scientific">Haloferax mediterranei (strain ATCC 33500 / DSM 1411 / JCM 8866 / NBRC 14739 / NCIMB 2177 / R-4)</name>
    <name type="common">Halobacterium mediterranei</name>
    <dbReference type="NCBI Taxonomy" id="523841"/>
    <lineage>
        <taxon>Archaea</taxon>
        <taxon>Methanobacteriati</taxon>
        <taxon>Methanobacteriota</taxon>
        <taxon>Stenosarchaea group</taxon>
        <taxon>Halobacteria</taxon>
        <taxon>Halobacteriales</taxon>
        <taxon>Haloferacaceae</taxon>
        <taxon>Haloferax</taxon>
    </lineage>
</organism>
<dbReference type="InterPro" id="IPR003593">
    <property type="entry name" value="AAA+_ATPase"/>
</dbReference>
<dbReference type="EMBL" id="CP001871">
    <property type="protein sequence ID" value="AFK21204.1"/>
    <property type="molecule type" value="Genomic_DNA"/>
</dbReference>
<evidence type="ECO:0000313" key="20">
    <source>
        <dbReference type="Proteomes" id="UP000006469"/>
    </source>
</evidence>
<name>I3RAE4_HALMT</name>
<evidence type="ECO:0000256" key="7">
    <source>
        <dbReference type="ARBA" id="ARBA00022967"/>
    </source>
</evidence>
<comment type="catalytic activity">
    <reaction evidence="13">
        <text>tungstate(in) + ATP + H2O = tungstate(out) + ADP + phosphate + H(+)</text>
        <dbReference type="Rhea" id="RHEA:35027"/>
        <dbReference type="ChEBI" id="CHEBI:15377"/>
        <dbReference type="ChEBI" id="CHEBI:15378"/>
        <dbReference type="ChEBI" id="CHEBI:30616"/>
        <dbReference type="ChEBI" id="CHEBI:43474"/>
        <dbReference type="ChEBI" id="CHEBI:46502"/>
        <dbReference type="ChEBI" id="CHEBI:456216"/>
        <dbReference type="EC" id="7.3.2.6"/>
    </reaction>
</comment>
<dbReference type="GeneID" id="40157784"/>
<keyword evidence="2" id="KW-0813">Transport</keyword>
<dbReference type="Pfam" id="PF00005">
    <property type="entry name" value="ABC_tran"/>
    <property type="match status" value="1"/>
</dbReference>
<protein>
    <recommendedName>
        <fullName evidence="12">Molybdate/tungstate import ATP-binding protein WtpC</fullName>
        <ecNumber evidence="11">7.3.2.6</ecNumber>
    </recommendedName>
</protein>
<evidence type="ECO:0000313" key="16">
    <source>
        <dbReference type="EMBL" id="AFK21204.1"/>
    </source>
</evidence>
<dbReference type="GO" id="GO:0055052">
    <property type="term" value="C:ATP-binding cassette (ABC) transporter complex, substrate-binding subunit-containing"/>
    <property type="evidence" value="ECO:0007669"/>
    <property type="project" value="TreeGrafter"/>
</dbReference>
<evidence type="ECO:0000313" key="17">
    <source>
        <dbReference type="EMBL" id="AHZ24686.1"/>
    </source>
</evidence>
<dbReference type="EMBL" id="AOLO01000015">
    <property type="protein sequence ID" value="ELZ97462.1"/>
    <property type="molecule type" value="Genomic_DNA"/>
</dbReference>
<feature type="domain" description="ABC transporter" evidence="15">
    <location>
        <begin position="4"/>
        <end position="234"/>
    </location>
</feature>
<geneLocation type="plasmid" evidence="17 22">
    <name>HMPLAS1</name>
</geneLocation>
<reference evidence="16 20" key="2">
    <citation type="journal article" date="2012" name="J. Bacteriol.">
        <title>Complete genome sequence of the metabolically versatile halophilic archaeon Haloferax mediterranei, a poly(3-hydroxybutyrate-co-3-hydroxyvalerate) producer.</title>
        <authorList>
            <person name="Han J."/>
            <person name="Zhang F."/>
            <person name="Hou J."/>
            <person name="Liu X."/>
            <person name="Li M."/>
            <person name="Liu H."/>
            <person name="Cai L."/>
            <person name="Zhang B."/>
            <person name="Chen Y."/>
            <person name="Zhou J."/>
            <person name="Hu S."/>
            <person name="Xiang H."/>
        </authorList>
    </citation>
    <scope>NUCLEOTIDE SEQUENCE [LARGE SCALE GENOMIC DNA]</scope>
    <source>
        <strain evidence="20">ATCC 33500 / DSM 1411 / JCM 8866 / NBRC 14739 / NCIMB 2177 / R-4</strain>
        <strain evidence="16">CGMCC 1.2087</strain>
        <plasmid evidence="20">pHM500</plasmid>
    </source>
</reference>
<dbReference type="SUPFAM" id="SSF50331">
    <property type="entry name" value="MOP-like"/>
    <property type="match status" value="1"/>
</dbReference>
<evidence type="ECO:0000256" key="13">
    <source>
        <dbReference type="ARBA" id="ARBA00047936"/>
    </source>
</evidence>
<evidence type="ECO:0000313" key="22">
    <source>
        <dbReference type="Proteomes" id="UP000027075"/>
    </source>
</evidence>
<dbReference type="Gene3D" id="2.40.50.100">
    <property type="match status" value="1"/>
</dbReference>
<comment type="similarity">
    <text evidence="9">Belongs to the ABC transporter superfamily. Sulfate/tungstate importer (TC 3.A.1.6) family.</text>
</comment>
<dbReference type="Proteomes" id="UP000006469">
    <property type="component" value="Plasmid pHM500"/>
</dbReference>
<evidence type="ECO:0000256" key="6">
    <source>
        <dbReference type="ARBA" id="ARBA00022840"/>
    </source>
</evidence>
<evidence type="ECO:0000256" key="11">
    <source>
        <dbReference type="ARBA" id="ARBA00039025"/>
    </source>
</evidence>
<dbReference type="EC" id="7.3.2.6" evidence="11"/>
<evidence type="ECO:0000256" key="9">
    <source>
        <dbReference type="ARBA" id="ARBA00038307"/>
    </source>
</evidence>
<dbReference type="GO" id="GO:0016887">
    <property type="term" value="F:ATP hydrolysis activity"/>
    <property type="evidence" value="ECO:0007669"/>
    <property type="project" value="InterPro"/>
</dbReference>
<geneLocation type="plasmid" evidence="19 23">
    <name>pHME505</name>
</geneLocation>
<evidence type="ECO:0000313" key="21">
    <source>
        <dbReference type="Proteomes" id="UP000011603"/>
    </source>
</evidence>
<dbReference type="Proteomes" id="UP000027075">
    <property type="component" value="Plasmid HMPLAS1"/>
</dbReference>
<dbReference type="EMBL" id="CP039140">
    <property type="protein sequence ID" value="QCQ76685.1"/>
    <property type="molecule type" value="Genomic_DNA"/>
</dbReference>
<evidence type="ECO:0000313" key="23">
    <source>
        <dbReference type="Proteomes" id="UP000299011"/>
    </source>
</evidence>
<dbReference type="PROSITE" id="PS00211">
    <property type="entry name" value="ABC_TRANSPORTER_1"/>
    <property type="match status" value="1"/>
</dbReference>
<reference evidence="17 22" key="4">
    <citation type="submission" date="2014-04" db="EMBL/GenBank/DDBJ databases">
        <title>Transcriptional profiles of Haloferax mediterranei on the basis of nitrogen availability.</title>
        <authorList>
            <person name="Bautista V."/>
        </authorList>
    </citation>
    <scope>NUCLEOTIDE SEQUENCE [LARGE SCALE GENOMIC DNA]</scope>
    <source>
        <strain evidence="17">ATCC 33500</strain>
        <strain evidence="22">ATCC 33500 / DSM 1411 / JCM 8866 / NBRC 14739 / NCIMB 2177 / R-4</strain>
        <plasmid evidence="17">HMPLAS1</plasmid>
        <plasmid evidence="22">Plasmid HMPLAS1</plasmid>
    </source>
</reference>
<dbReference type="PATRIC" id="fig|523841.21.peg.3831"/>
<evidence type="ECO:0000256" key="5">
    <source>
        <dbReference type="ARBA" id="ARBA00022741"/>
    </source>
</evidence>
<dbReference type="InterPro" id="IPR017871">
    <property type="entry name" value="ABC_transporter-like_CS"/>
</dbReference>
<dbReference type="GO" id="GO:1901238">
    <property type="term" value="F:ABC-type tungstate transporter activity"/>
    <property type="evidence" value="ECO:0007669"/>
    <property type="project" value="UniProtKB-EC"/>
</dbReference>
<reference evidence="16" key="5">
    <citation type="submission" date="2014-05" db="EMBL/GenBank/DDBJ databases">
        <authorList>
            <person name="Wang L."/>
            <person name="Yang H."/>
            <person name="Xiang H."/>
        </authorList>
    </citation>
    <scope>NUCLEOTIDE SEQUENCE</scope>
    <source>
        <strain evidence="16">CGMCC 1.2087</strain>
        <plasmid evidence="16">pHM500</plasmid>
    </source>
</reference>
<dbReference type="Gene3D" id="3.40.50.300">
    <property type="entry name" value="P-loop containing nucleotide triphosphate hydrolases"/>
    <property type="match status" value="1"/>
</dbReference>
<dbReference type="InterPro" id="IPR013611">
    <property type="entry name" value="Transp-assoc_OB_typ2"/>
</dbReference>
<dbReference type="Proteomes" id="UP000299011">
    <property type="component" value="Plasmid pHME505"/>
</dbReference>
<evidence type="ECO:0000256" key="3">
    <source>
        <dbReference type="ARBA" id="ARBA00022475"/>
    </source>
</evidence>
<dbReference type="OrthoDB" id="18368at2157"/>
<dbReference type="KEGG" id="hme:HFX_6077"/>
<geneLocation type="plasmid" evidence="16 20">
    <name>pHM500</name>
</geneLocation>
<keyword evidence="8" id="KW-0472">Membrane</keyword>